<evidence type="ECO:0000313" key="3">
    <source>
        <dbReference type="EMBL" id="KAG5832381.1"/>
    </source>
</evidence>
<feature type="compositionally biased region" description="Pro residues" evidence="1">
    <location>
        <begin position="107"/>
        <end position="124"/>
    </location>
</feature>
<feature type="transmembrane region" description="Helical" evidence="2">
    <location>
        <begin position="12"/>
        <end position="32"/>
    </location>
</feature>
<dbReference type="Proteomes" id="UP001044222">
    <property type="component" value="Chromosome 17"/>
</dbReference>
<evidence type="ECO:0000256" key="2">
    <source>
        <dbReference type="SAM" id="Phobius"/>
    </source>
</evidence>
<sequence length="124" mass="13727">MVVDTFPFLEVFMPFVGFGIVVLCCTPLCRACHSFQESRHERVDSPSVYIIPFPAEERAHSPPRYSTAVFASPAPPPYAEVEMKPELFPHPEDVPPPYTEVDLPLPSTAPLPPTAPPQPRSISL</sequence>
<feature type="compositionally biased region" description="Basic and acidic residues" evidence="1">
    <location>
        <begin position="83"/>
        <end position="93"/>
    </location>
</feature>
<evidence type="ECO:0000256" key="1">
    <source>
        <dbReference type="SAM" id="MobiDB-lite"/>
    </source>
</evidence>
<reference evidence="3" key="1">
    <citation type="submission" date="2021-01" db="EMBL/GenBank/DDBJ databases">
        <title>A chromosome-scale assembly of European eel, Anguilla anguilla.</title>
        <authorList>
            <person name="Henkel C."/>
            <person name="Jong-Raadsen S.A."/>
            <person name="Dufour S."/>
            <person name="Weltzien F.-A."/>
            <person name="Palstra A.P."/>
            <person name="Pelster B."/>
            <person name="Spaink H.P."/>
            <person name="Van Den Thillart G.E."/>
            <person name="Jansen H."/>
            <person name="Zahm M."/>
            <person name="Klopp C."/>
            <person name="Cedric C."/>
            <person name="Louis A."/>
            <person name="Berthelot C."/>
            <person name="Parey E."/>
            <person name="Roest Crollius H."/>
            <person name="Montfort J."/>
            <person name="Robinson-Rechavi M."/>
            <person name="Bucao C."/>
            <person name="Bouchez O."/>
            <person name="Gislard M."/>
            <person name="Lluch J."/>
            <person name="Milhes M."/>
            <person name="Lampietro C."/>
            <person name="Lopez Roques C."/>
            <person name="Donnadieu C."/>
            <person name="Braasch I."/>
            <person name="Desvignes T."/>
            <person name="Postlethwait J."/>
            <person name="Bobe J."/>
            <person name="Guiguen Y."/>
            <person name="Dirks R."/>
        </authorList>
    </citation>
    <scope>NUCLEOTIDE SEQUENCE</scope>
    <source>
        <strain evidence="3">Tag_6206</strain>
        <tissue evidence="3">Liver</tissue>
    </source>
</reference>
<keyword evidence="2" id="KW-1133">Transmembrane helix</keyword>
<gene>
    <name evidence="3" type="ORF">ANANG_G00290580</name>
</gene>
<feature type="region of interest" description="Disordered" evidence="1">
    <location>
        <begin position="83"/>
        <end position="124"/>
    </location>
</feature>
<dbReference type="AlphaFoldDB" id="A0A9D3LKZ8"/>
<evidence type="ECO:0000313" key="4">
    <source>
        <dbReference type="Proteomes" id="UP001044222"/>
    </source>
</evidence>
<keyword evidence="2" id="KW-0472">Membrane</keyword>
<comment type="caution">
    <text evidence="3">The sequence shown here is derived from an EMBL/GenBank/DDBJ whole genome shotgun (WGS) entry which is preliminary data.</text>
</comment>
<evidence type="ECO:0008006" key="5">
    <source>
        <dbReference type="Google" id="ProtNLM"/>
    </source>
</evidence>
<dbReference type="OrthoDB" id="8936510at2759"/>
<proteinExistence type="predicted"/>
<protein>
    <recommendedName>
        <fullName evidence="5">Transmembrane protein 92</fullName>
    </recommendedName>
</protein>
<name>A0A9D3LKZ8_ANGAN</name>
<keyword evidence="4" id="KW-1185">Reference proteome</keyword>
<dbReference type="OMA" id="CTSFCRS"/>
<organism evidence="3 4">
    <name type="scientific">Anguilla anguilla</name>
    <name type="common">European freshwater eel</name>
    <name type="synonym">Muraena anguilla</name>
    <dbReference type="NCBI Taxonomy" id="7936"/>
    <lineage>
        <taxon>Eukaryota</taxon>
        <taxon>Metazoa</taxon>
        <taxon>Chordata</taxon>
        <taxon>Craniata</taxon>
        <taxon>Vertebrata</taxon>
        <taxon>Euteleostomi</taxon>
        <taxon>Actinopterygii</taxon>
        <taxon>Neopterygii</taxon>
        <taxon>Teleostei</taxon>
        <taxon>Anguilliformes</taxon>
        <taxon>Anguillidae</taxon>
        <taxon>Anguilla</taxon>
    </lineage>
</organism>
<dbReference type="EMBL" id="JAFIRN010000017">
    <property type="protein sequence ID" value="KAG5832381.1"/>
    <property type="molecule type" value="Genomic_DNA"/>
</dbReference>
<accession>A0A9D3LKZ8</accession>
<keyword evidence="2" id="KW-0812">Transmembrane</keyword>